<feature type="region of interest" description="Disordered" evidence="15">
    <location>
        <begin position="765"/>
        <end position="800"/>
    </location>
</feature>
<evidence type="ECO:0000256" key="11">
    <source>
        <dbReference type="ARBA" id="ARBA00040106"/>
    </source>
</evidence>
<feature type="chain" id="PRO_5025428135" description="B-cell receptor CD22" evidence="17">
    <location>
        <begin position="19"/>
        <end position="800"/>
    </location>
</feature>
<keyword evidence="7 16" id="KW-0472">Membrane</keyword>
<comment type="similarity">
    <text evidence="10">Belongs to the immunoglobulin superfamily. SIGLEC (sialic acid binding Ig-like lectin) family.</text>
</comment>
<dbReference type="Pfam" id="PF13927">
    <property type="entry name" value="Ig_3"/>
    <property type="match status" value="3"/>
</dbReference>
<dbReference type="InterPro" id="IPR013162">
    <property type="entry name" value="CD80_C2-set"/>
</dbReference>
<organism evidence="19 20">
    <name type="scientific">Oreochromis niloticus</name>
    <name type="common">Nile tilapia</name>
    <name type="synonym">Tilapia nilotica</name>
    <dbReference type="NCBI Taxonomy" id="8128"/>
    <lineage>
        <taxon>Eukaryota</taxon>
        <taxon>Metazoa</taxon>
        <taxon>Chordata</taxon>
        <taxon>Craniata</taxon>
        <taxon>Vertebrata</taxon>
        <taxon>Euteleostomi</taxon>
        <taxon>Actinopterygii</taxon>
        <taxon>Neopterygii</taxon>
        <taxon>Teleostei</taxon>
        <taxon>Neoteleostei</taxon>
        <taxon>Acanthomorphata</taxon>
        <taxon>Ovalentaria</taxon>
        <taxon>Cichlomorphae</taxon>
        <taxon>Cichliformes</taxon>
        <taxon>Cichlidae</taxon>
        <taxon>African cichlids</taxon>
        <taxon>Pseudocrenilabrinae</taxon>
        <taxon>Oreochromini</taxon>
        <taxon>Oreochromis</taxon>
    </lineage>
</organism>
<evidence type="ECO:0000256" key="17">
    <source>
        <dbReference type="SAM" id="SignalP"/>
    </source>
</evidence>
<dbReference type="InterPro" id="IPR013783">
    <property type="entry name" value="Ig-like_fold"/>
</dbReference>
<gene>
    <name evidence="19" type="primary">LOC112848128</name>
</gene>
<feature type="signal peptide" evidence="17">
    <location>
        <begin position="1"/>
        <end position="18"/>
    </location>
</feature>
<dbReference type="InterPro" id="IPR056386">
    <property type="entry name" value="Ig_CD22"/>
</dbReference>
<dbReference type="Proteomes" id="UP000005207">
    <property type="component" value="Linkage group LG11"/>
</dbReference>
<feature type="domain" description="Ig-like" evidence="18">
    <location>
        <begin position="349"/>
        <end position="428"/>
    </location>
</feature>
<comment type="function">
    <text evidence="13">Most highly expressed siglec (sialic acid-binding immunoglobulin-like lectin) on B-cells that plays a role in various aspects of B-cell biology including differentiation, antigen presentation, and trafficking to bone marrow. Binds to alpha 2,6-linked sialic acid residues of surface molecules such as CD22 itself, CD45 and IgM in a cis configuration. Can also bind to ligands on other cells as an adhesion molecule in a trans configuration. Acts as an inhibitory coreceptor on the surface of B-cells and inhibits B-cell receptor induced signaling, characterized by inhibition of the calcium mobilization and cellular activation. Mechanistically, the immunoreceptor tyrosine-based inhibitory motif domain is phosphorylated by the Src kinase LYN, which in turn leads to the recruitment of the protein tyrosine phosphatase 1/PTPN6, leading to the negative regulation of BCR signaling. If this negative signaling from is of sufficient strength, apoptosis of the B-cell can be induced.</text>
</comment>
<dbReference type="Pfam" id="PF08205">
    <property type="entry name" value="C2-set_2"/>
    <property type="match status" value="1"/>
</dbReference>
<feature type="region of interest" description="Disordered" evidence="15">
    <location>
        <begin position="664"/>
        <end position="715"/>
    </location>
</feature>
<evidence type="ECO:0000256" key="4">
    <source>
        <dbReference type="ARBA" id="ARBA00022737"/>
    </source>
</evidence>
<dbReference type="InParanoid" id="I3JKP8"/>
<dbReference type="SMART" id="SM00408">
    <property type="entry name" value="IGc2"/>
    <property type="match status" value="3"/>
</dbReference>
<dbReference type="Ensembl" id="ENSONIT00000009448.2">
    <property type="protein sequence ID" value="ENSONIP00000009442.2"/>
    <property type="gene ID" value="ENSONIG00000007488.2"/>
</dbReference>
<dbReference type="PANTHER" id="PTHR12035">
    <property type="entry name" value="SIALIC ACID BINDING IMMUNOGLOBULIN-LIKE LECTIN"/>
    <property type="match status" value="1"/>
</dbReference>
<dbReference type="GO" id="GO:0005886">
    <property type="term" value="C:plasma membrane"/>
    <property type="evidence" value="ECO:0007669"/>
    <property type="project" value="TreeGrafter"/>
</dbReference>
<evidence type="ECO:0000256" key="16">
    <source>
        <dbReference type="SAM" id="Phobius"/>
    </source>
</evidence>
<comment type="subunit">
    <text evidence="14">Predominantly monomer of isoform CD22-beta. Also found as heterodimer of isoform CD22-beta and a shorter isoform. Interacts with PTPN6/SHP-1, LYN, SYK, PIK3R1/PIK3R2 and PLCG1 upon phosphorylation. Interacts with GRB2, INPP5D and SHC1 upon phosphorylation. May form a complex with INPP5D/SHIP, GRB2 and SHC1.</text>
</comment>
<keyword evidence="8" id="KW-1015">Disulfide bond</keyword>
<keyword evidence="9" id="KW-0393">Immunoglobulin domain</keyword>
<feature type="domain" description="Ig-like" evidence="18">
    <location>
        <begin position="157"/>
        <end position="256"/>
    </location>
</feature>
<protein>
    <recommendedName>
        <fullName evidence="11">B-cell receptor CD22</fullName>
    </recommendedName>
    <alternativeName>
        <fullName evidence="12">Sialic acid-binding Ig-like lectin 2</fullName>
    </alternativeName>
</protein>
<dbReference type="PANTHER" id="PTHR12035:SF128">
    <property type="entry name" value="BRANCHED CHAIN KETO ACID DEHYDROGENASE E1 SUBUNIT BETA,-LIKE-RELATED"/>
    <property type="match status" value="1"/>
</dbReference>
<reference evidence="19" key="2">
    <citation type="submission" date="2025-08" db="UniProtKB">
        <authorList>
            <consortium name="Ensembl"/>
        </authorList>
    </citation>
    <scope>IDENTIFICATION</scope>
</reference>
<evidence type="ECO:0000256" key="9">
    <source>
        <dbReference type="ARBA" id="ARBA00023319"/>
    </source>
</evidence>
<dbReference type="SMART" id="SM00409">
    <property type="entry name" value="IG"/>
    <property type="match status" value="5"/>
</dbReference>
<keyword evidence="3" id="KW-0430">Lectin</keyword>
<evidence type="ECO:0000256" key="12">
    <source>
        <dbReference type="ARBA" id="ARBA00041781"/>
    </source>
</evidence>
<feature type="domain" description="Ig-like" evidence="18">
    <location>
        <begin position="435"/>
        <end position="521"/>
    </location>
</feature>
<dbReference type="GO" id="GO:0007155">
    <property type="term" value="P:cell adhesion"/>
    <property type="evidence" value="ECO:0007669"/>
    <property type="project" value="UniProtKB-KW"/>
</dbReference>
<dbReference type="InterPro" id="IPR003006">
    <property type="entry name" value="Ig/MHC_CS"/>
</dbReference>
<dbReference type="PROSITE" id="PS50835">
    <property type="entry name" value="IG_LIKE"/>
    <property type="match status" value="4"/>
</dbReference>
<evidence type="ECO:0000313" key="20">
    <source>
        <dbReference type="Proteomes" id="UP000005207"/>
    </source>
</evidence>
<keyword evidence="20" id="KW-1185">Reference proteome</keyword>
<dbReference type="HOGENOM" id="CLU_024444_5_0_1"/>
<keyword evidence="4" id="KW-0677">Repeat</keyword>
<dbReference type="InterPro" id="IPR007110">
    <property type="entry name" value="Ig-like_dom"/>
</dbReference>
<dbReference type="PROSITE" id="PS00290">
    <property type="entry name" value="IG_MHC"/>
    <property type="match status" value="1"/>
</dbReference>
<feature type="transmembrane region" description="Helical" evidence="16">
    <location>
        <begin position="626"/>
        <end position="650"/>
    </location>
</feature>
<keyword evidence="2 16" id="KW-0812">Transmembrane</keyword>
<evidence type="ECO:0000256" key="10">
    <source>
        <dbReference type="ARBA" id="ARBA00038361"/>
    </source>
</evidence>
<evidence type="ECO:0000256" key="3">
    <source>
        <dbReference type="ARBA" id="ARBA00022734"/>
    </source>
</evidence>
<dbReference type="GeneTree" id="ENSGT01150000286924"/>
<feature type="domain" description="Ig-like" evidence="18">
    <location>
        <begin position="271"/>
        <end position="342"/>
    </location>
</feature>
<evidence type="ECO:0000256" key="2">
    <source>
        <dbReference type="ARBA" id="ARBA00022692"/>
    </source>
</evidence>
<proteinExistence type="inferred from homology"/>
<evidence type="ECO:0000256" key="13">
    <source>
        <dbReference type="ARBA" id="ARBA00045430"/>
    </source>
</evidence>
<dbReference type="InterPro" id="IPR051036">
    <property type="entry name" value="SIGLEC"/>
</dbReference>
<reference evidence="19" key="3">
    <citation type="submission" date="2025-09" db="UniProtKB">
        <authorList>
            <consortium name="Ensembl"/>
        </authorList>
    </citation>
    <scope>IDENTIFICATION</scope>
</reference>
<keyword evidence="17" id="KW-0732">Signal</keyword>
<dbReference type="eggNOG" id="ENOG502S41V">
    <property type="taxonomic scope" value="Eukaryota"/>
</dbReference>
<evidence type="ECO:0000256" key="1">
    <source>
        <dbReference type="ARBA" id="ARBA00004479"/>
    </source>
</evidence>
<feature type="compositionally biased region" description="Polar residues" evidence="15">
    <location>
        <begin position="664"/>
        <end position="675"/>
    </location>
</feature>
<name>I3JKP8_ORENI</name>
<sequence length="800" mass="88249">MFVLIWATFLLCVRVSNAETGRSQQCSGEYCITLSERLTAEAGLCVVIPCSFTTGSGFTPKHIVWYKCRPYSRCEYDDEIIFHSKNNIHIQNGFEGRVSLLEPDIRQKNCSIIINDLKESDSGSYRIRVNGERNWREDGFASIQRTTVSVEGLSQKPRVKIPTLTEGQQATLTCVAPGLCSGSVPEITWTWRGAGGTESYITGNSTAFRTKNLTAFTQRHISTLTFNSSAEHHNTNVTCKIRFTGKKTTEGDSTLKVNYVKEVNVSGGTNVKEGETLTLTCSVESFPPSLIMWSKLGSDITLHNDTGSATLSIINATTGHSGQYICTAKHMNNTLQENINITVIYIRTPQIIGNTIIKEGDVLNLTCSVESFPPSLIMWSKLGSDITLHNDTGSATLSIINATTGHSGQYICTAKHMNNTLQENINITVMYIRTPQITGNTIIKEGDVLNLTCSVESFPPALIMWRDLSSKANNKHSGAYTNLHNDTGSATLVIQNVTAEDSGQYICTATHPDTTVTSSVSVIVSWFSKIQNGSGCVLQAEVLTCVCISEGFPLPTIKWPLLKNHKEYSIKTTVSNHTVNSTVSLNVKNYGNSTVECVSNNEKGEAKKNLMIQSVSNTVAHSPVLILGYLEIIIAFLIGVVLSAVVCCLIKKCSRKKTKNSGNLDETLEMVTSQDDPQHIYDGQETQDNQSDPQEEVEDQGVAAEKDVPELSSAPQEVEYADIDFSLLKRNSKSERKQESTKTEYAEIKKAIKGKWEDEMVTGEEEEMMTEMDLKQSEPEKEKEEDEPVYSTVNDIIEKI</sequence>
<evidence type="ECO:0000256" key="14">
    <source>
        <dbReference type="ARBA" id="ARBA00046458"/>
    </source>
</evidence>
<dbReference type="AlphaFoldDB" id="I3JKP8"/>
<dbReference type="InterPro" id="IPR003599">
    <property type="entry name" value="Ig_sub"/>
</dbReference>
<evidence type="ECO:0000256" key="6">
    <source>
        <dbReference type="ARBA" id="ARBA00022989"/>
    </source>
</evidence>
<dbReference type="CDD" id="cd00096">
    <property type="entry name" value="Ig"/>
    <property type="match status" value="3"/>
</dbReference>
<evidence type="ECO:0000256" key="15">
    <source>
        <dbReference type="SAM" id="MobiDB-lite"/>
    </source>
</evidence>
<comment type="subcellular location">
    <subcellularLocation>
        <location evidence="1">Membrane</location>
        <topology evidence="1">Single-pass type I membrane protein</topology>
    </subcellularLocation>
</comment>
<dbReference type="Pfam" id="PF24518">
    <property type="entry name" value="Ig_CD22"/>
    <property type="match status" value="1"/>
</dbReference>
<feature type="compositionally biased region" description="Basic and acidic residues" evidence="15">
    <location>
        <begin position="772"/>
        <end position="782"/>
    </location>
</feature>
<keyword evidence="6 16" id="KW-1133">Transmembrane helix</keyword>
<dbReference type="InterPro" id="IPR003598">
    <property type="entry name" value="Ig_sub2"/>
</dbReference>
<evidence type="ECO:0000256" key="8">
    <source>
        <dbReference type="ARBA" id="ARBA00023157"/>
    </source>
</evidence>
<evidence type="ECO:0000259" key="18">
    <source>
        <dbReference type="PROSITE" id="PS50835"/>
    </source>
</evidence>
<dbReference type="SUPFAM" id="SSF48726">
    <property type="entry name" value="Immunoglobulin"/>
    <property type="match status" value="5"/>
</dbReference>
<dbReference type="GO" id="GO:0033691">
    <property type="term" value="F:sialic acid binding"/>
    <property type="evidence" value="ECO:0007669"/>
    <property type="project" value="TreeGrafter"/>
</dbReference>
<keyword evidence="5" id="KW-0130">Cell adhesion</keyword>
<dbReference type="Gene3D" id="2.60.40.10">
    <property type="entry name" value="Immunoglobulins"/>
    <property type="match status" value="6"/>
</dbReference>
<evidence type="ECO:0000256" key="5">
    <source>
        <dbReference type="ARBA" id="ARBA00022889"/>
    </source>
</evidence>
<evidence type="ECO:0000313" key="19">
    <source>
        <dbReference type="Ensembl" id="ENSONIP00000009442.2"/>
    </source>
</evidence>
<reference evidence="20" key="1">
    <citation type="submission" date="2012-01" db="EMBL/GenBank/DDBJ databases">
        <title>The Genome Sequence of Oreochromis niloticus (Nile Tilapia).</title>
        <authorList>
            <consortium name="Broad Institute Genome Assembly Team"/>
            <consortium name="Broad Institute Sequencing Platform"/>
            <person name="Di Palma F."/>
            <person name="Johnson J."/>
            <person name="Lander E.S."/>
            <person name="Lindblad-Toh K."/>
        </authorList>
    </citation>
    <scope>NUCLEOTIDE SEQUENCE [LARGE SCALE GENOMIC DNA]</scope>
</reference>
<accession>I3JKP8</accession>
<dbReference type="InterPro" id="IPR036179">
    <property type="entry name" value="Ig-like_dom_sf"/>
</dbReference>
<dbReference type="GO" id="GO:0030246">
    <property type="term" value="F:carbohydrate binding"/>
    <property type="evidence" value="ECO:0007669"/>
    <property type="project" value="UniProtKB-KW"/>
</dbReference>
<evidence type="ECO:0000256" key="7">
    <source>
        <dbReference type="ARBA" id="ARBA00023136"/>
    </source>
</evidence>